<dbReference type="GO" id="GO:0006801">
    <property type="term" value="P:superoxide metabolic process"/>
    <property type="evidence" value="ECO:0007669"/>
    <property type="project" value="InterPro"/>
</dbReference>
<name>A0A543PXT3_9MICO</name>
<proteinExistence type="inferred from homology"/>
<reference evidence="3 4" key="1">
    <citation type="submission" date="2019-06" db="EMBL/GenBank/DDBJ databases">
        <title>Sequencing the genomes of 1000 actinobacteria strains.</title>
        <authorList>
            <person name="Klenk H.-P."/>
        </authorList>
    </citation>
    <scope>NUCLEOTIDE SEQUENCE [LARGE SCALE GENOMIC DNA]</scope>
    <source>
        <strain evidence="3 4">DSM 21776</strain>
    </source>
</reference>
<dbReference type="GO" id="GO:0046872">
    <property type="term" value="F:metal ion binding"/>
    <property type="evidence" value="ECO:0007669"/>
    <property type="project" value="InterPro"/>
</dbReference>
<dbReference type="Gene3D" id="2.60.40.200">
    <property type="entry name" value="Superoxide dismutase, copper/zinc binding domain"/>
    <property type="match status" value="1"/>
</dbReference>
<feature type="signal peptide" evidence="2">
    <location>
        <begin position="1"/>
        <end position="23"/>
    </location>
</feature>
<dbReference type="SUPFAM" id="SSF49329">
    <property type="entry name" value="Cu,Zn superoxide dismutase-like"/>
    <property type="match status" value="1"/>
</dbReference>
<evidence type="ECO:0000313" key="4">
    <source>
        <dbReference type="Proteomes" id="UP000320085"/>
    </source>
</evidence>
<accession>A0A543PXT3</accession>
<evidence type="ECO:0000256" key="1">
    <source>
        <dbReference type="ARBA" id="ARBA00010457"/>
    </source>
</evidence>
<dbReference type="RefSeq" id="WP_141821762.1">
    <property type="nucleotide sequence ID" value="NZ_BAAAQC010000013.1"/>
</dbReference>
<dbReference type="InterPro" id="IPR036423">
    <property type="entry name" value="SOD-like_Cu/Zn_dom_sf"/>
</dbReference>
<comment type="similarity">
    <text evidence="1">Belongs to the Cu-Zn superoxide dismutase family.</text>
</comment>
<feature type="chain" id="PRO_5021895741" evidence="2">
    <location>
        <begin position="24"/>
        <end position="178"/>
    </location>
</feature>
<gene>
    <name evidence="3" type="ORF">FHX52_2038</name>
</gene>
<evidence type="ECO:0000313" key="3">
    <source>
        <dbReference type="EMBL" id="TQN48883.1"/>
    </source>
</evidence>
<organism evidence="3 4">
    <name type="scientific">Humibacillus xanthopallidus</name>
    <dbReference type="NCBI Taxonomy" id="412689"/>
    <lineage>
        <taxon>Bacteria</taxon>
        <taxon>Bacillati</taxon>
        <taxon>Actinomycetota</taxon>
        <taxon>Actinomycetes</taxon>
        <taxon>Micrococcales</taxon>
        <taxon>Intrasporangiaceae</taxon>
        <taxon>Humibacillus</taxon>
    </lineage>
</organism>
<keyword evidence="2" id="KW-0732">Signal</keyword>
<dbReference type="EMBL" id="VFQF01000001">
    <property type="protein sequence ID" value="TQN48883.1"/>
    <property type="molecule type" value="Genomic_DNA"/>
</dbReference>
<comment type="caution">
    <text evidence="3">The sequence shown here is derived from an EMBL/GenBank/DDBJ whole genome shotgun (WGS) entry which is preliminary data.</text>
</comment>
<dbReference type="AlphaFoldDB" id="A0A543PXT3"/>
<dbReference type="Proteomes" id="UP000320085">
    <property type="component" value="Unassembled WGS sequence"/>
</dbReference>
<dbReference type="OrthoDB" id="3297424at2"/>
<evidence type="ECO:0000256" key="2">
    <source>
        <dbReference type="SAM" id="SignalP"/>
    </source>
</evidence>
<protein>
    <submittedName>
        <fullName evidence="3">Copper/zinc superoxide dismutase (SODC)</fullName>
    </submittedName>
</protein>
<sequence length="178" mass="17840">MERKGFRGGAAVLVGVSASVAVAATAVAGAAVWRFADELRDFNTVTAGPFDDATARLQLVDRPSGTTAVLHVRGVDPSVAGRTFGAHLHNGPCGTDAPAAAGGHYNADAHAGHTPVVVSGATEVWLDFTVDASGAGDSSAAVHFPVLPGTRSVVVHAAPTDPATGLAGARLACLPVEW</sequence>